<dbReference type="EMBL" id="BHZD01000001">
    <property type="protein sequence ID" value="GCD44244.1"/>
    <property type="molecule type" value="Genomic_DNA"/>
</dbReference>
<dbReference type="InterPro" id="IPR012296">
    <property type="entry name" value="Nuclease_put_TT1808"/>
</dbReference>
<gene>
    <name evidence="2" type="ORF">GKJPGBOP_03936</name>
</gene>
<dbReference type="InterPro" id="IPR011335">
    <property type="entry name" value="Restrct_endonuc-II-like"/>
</dbReference>
<dbReference type="CDD" id="cd06260">
    <property type="entry name" value="DUF820-like"/>
    <property type="match status" value="1"/>
</dbReference>
<keyword evidence="3" id="KW-1185">Reference proteome</keyword>
<organism evidence="2 3">
    <name type="scientific">Streptomyces paromomycinus</name>
    <name type="common">Streptomyces rimosus subsp. paromomycinus</name>
    <dbReference type="NCBI Taxonomy" id="92743"/>
    <lineage>
        <taxon>Bacteria</taxon>
        <taxon>Bacillati</taxon>
        <taxon>Actinomycetota</taxon>
        <taxon>Actinomycetes</taxon>
        <taxon>Kitasatosporales</taxon>
        <taxon>Streptomycetaceae</taxon>
        <taxon>Streptomyces</taxon>
    </lineage>
</organism>
<proteinExistence type="predicted"/>
<dbReference type="Gene3D" id="3.90.1570.10">
    <property type="entry name" value="tt1808, chain A"/>
    <property type="match status" value="1"/>
</dbReference>
<dbReference type="PANTHER" id="PTHR35400">
    <property type="entry name" value="SLR1083 PROTEIN"/>
    <property type="match status" value="1"/>
</dbReference>
<accession>A0A401W4I8</accession>
<dbReference type="InterPro" id="IPR008538">
    <property type="entry name" value="Uma2"/>
</dbReference>
<dbReference type="Proteomes" id="UP000286746">
    <property type="component" value="Unassembled WGS sequence"/>
</dbReference>
<dbReference type="SUPFAM" id="SSF52980">
    <property type="entry name" value="Restriction endonuclease-like"/>
    <property type="match status" value="1"/>
</dbReference>
<comment type="caution">
    <text evidence="2">The sequence shown here is derived from an EMBL/GenBank/DDBJ whole genome shotgun (WGS) entry which is preliminary data.</text>
</comment>
<sequence length="185" mass="20186">MRTKPADHSDGAAPEHALKRAARHAHGGRSQLIEGVIEPLSLSWAHETVAERLRRQLGTRAADLHCIIGSGDLDLPGSPNWYVPDLAVVPAAVAKDAGALRPDQTLLIVEVTSEADADTDRSIKRRRYAEYGAPLYLLVDRQQRTLTLFAEPGRLGYTRITGPLPYGTPLHIPDPFGLDLDTSGW</sequence>
<reference evidence="2 3" key="1">
    <citation type="submission" date="2018-11" db="EMBL/GenBank/DDBJ databases">
        <title>Whole genome sequence of Streptomyces paromomycinus NBRC 15454(T).</title>
        <authorList>
            <person name="Komaki H."/>
            <person name="Tamura T."/>
        </authorList>
    </citation>
    <scope>NUCLEOTIDE SEQUENCE [LARGE SCALE GENOMIC DNA]</scope>
    <source>
        <strain evidence="2 3">NBRC 15454</strain>
    </source>
</reference>
<dbReference type="AlphaFoldDB" id="A0A401W4I8"/>
<dbReference type="RefSeq" id="WP_125055162.1">
    <property type="nucleotide sequence ID" value="NZ_BHZD01000001.1"/>
</dbReference>
<evidence type="ECO:0000313" key="2">
    <source>
        <dbReference type="EMBL" id="GCD44244.1"/>
    </source>
</evidence>
<name>A0A401W4I8_STREY</name>
<evidence type="ECO:0000259" key="1">
    <source>
        <dbReference type="Pfam" id="PF05685"/>
    </source>
</evidence>
<feature type="domain" description="Putative restriction endonuclease" evidence="1">
    <location>
        <begin position="25"/>
        <end position="180"/>
    </location>
</feature>
<evidence type="ECO:0000313" key="3">
    <source>
        <dbReference type="Proteomes" id="UP000286746"/>
    </source>
</evidence>
<protein>
    <recommendedName>
        <fullName evidence="1">Putative restriction endonuclease domain-containing protein</fullName>
    </recommendedName>
</protein>
<dbReference type="PANTHER" id="PTHR35400:SF3">
    <property type="entry name" value="SLL1072 PROTEIN"/>
    <property type="match status" value="1"/>
</dbReference>
<dbReference type="Pfam" id="PF05685">
    <property type="entry name" value="Uma2"/>
    <property type="match status" value="1"/>
</dbReference>